<organism evidence="5 6">
    <name type="scientific">Hyphomonas jannaschiana VP2</name>
    <dbReference type="NCBI Taxonomy" id="1280952"/>
    <lineage>
        <taxon>Bacteria</taxon>
        <taxon>Pseudomonadati</taxon>
        <taxon>Pseudomonadota</taxon>
        <taxon>Alphaproteobacteria</taxon>
        <taxon>Hyphomonadales</taxon>
        <taxon>Hyphomonadaceae</taxon>
        <taxon>Hyphomonas</taxon>
    </lineage>
</organism>
<dbReference type="AlphaFoldDB" id="A0A059FH45"/>
<evidence type="ECO:0000256" key="2">
    <source>
        <dbReference type="SAM" id="MobiDB-lite"/>
    </source>
</evidence>
<dbReference type="eggNOG" id="COG0657">
    <property type="taxonomic scope" value="Bacteria"/>
</dbReference>
<comment type="caution">
    <text evidence="5">The sequence shown here is derived from an EMBL/GenBank/DDBJ whole genome shotgun (WGS) entry which is preliminary data.</text>
</comment>
<dbReference type="InterPro" id="IPR002925">
    <property type="entry name" value="Dienelactn_hydro"/>
</dbReference>
<dbReference type="GO" id="GO:0016787">
    <property type="term" value="F:hydrolase activity"/>
    <property type="evidence" value="ECO:0007669"/>
    <property type="project" value="UniProtKB-KW"/>
</dbReference>
<accession>A0A059FH45</accession>
<dbReference type="SUPFAM" id="SSF53474">
    <property type="entry name" value="alpha/beta-Hydrolases"/>
    <property type="match status" value="1"/>
</dbReference>
<dbReference type="PANTHER" id="PTHR48081">
    <property type="entry name" value="AB HYDROLASE SUPERFAMILY PROTEIN C4A8.06C"/>
    <property type="match status" value="1"/>
</dbReference>
<evidence type="ECO:0000313" key="6">
    <source>
        <dbReference type="Proteomes" id="UP000024816"/>
    </source>
</evidence>
<evidence type="ECO:0000256" key="3">
    <source>
        <dbReference type="SAM" id="SignalP"/>
    </source>
</evidence>
<dbReference type="PATRIC" id="fig|1280952.3.peg.1238"/>
<dbReference type="Pfam" id="PF01738">
    <property type="entry name" value="DLH"/>
    <property type="match status" value="1"/>
</dbReference>
<evidence type="ECO:0000313" key="5">
    <source>
        <dbReference type="EMBL" id="KCZ89828.1"/>
    </source>
</evidence>
<dbReference type="PANTHER" id="PTHR48081:SF6">
    <property type="entry name" value="PEPTIDASE S9 PROLYL OLIGOPEPTIDASE CATALYTIC DOMAIN-CONTAINING PROTEIN"/>
    <property type="match status" value="1"/>
</dbReference>
<keyword evidence="1" id="KW-0378">Hydrolase</keyword>
<protein>
    <recommendedName>
        <fullName evidence="4">Dienelactone hydrolase domain-containing protein</fullName>
    </recommendedName>
</protein>
<dbReference type="STRING" id="1280952.HJA_06237"/>
<proteinExistence type="predicted"/>
<feature type="signal peptide" evidence="3">
    <location>
        <begin position="1"/>
        <end position="22"/>
    </location>
</feature>
<dbReference type="Gene3D" id="3.40.50.1820">
    <property type="entry name" value="alpha/beta hydrolase"/>
    <property type="match status" value="1"/>
</dbReference>
<dbReference type="OrthoDB" id="9771666at2"/>
<dbReference type="Proteomes" id="UP000024816">
    <property type="component" value="Unassembled WGS sequence"/>
</dbReference>
<dbReference type="InterPro" id="IPR029058">
    <property type="entry name" value="AB_hydrolase_fold"/>
</dbReference>
<keyword evidence="6" id="KW-1185">Reference proteome</keyword>
<reference evidence="5 6" key="1">
    <citation type="journal article" date="2014" name="Antonie Van Leeuwenhoek">
        <title>Hyphomonas beringensis sp. nov. and Hyphomonas chukchiensis sp. nov., isolated from surface seawater of the Bering Sea and Chukchi Sea.</title>
        <authorList>
            <person name="Li C."/>
            <person name="Lai Q."/>
            <person name="Li G."/>
            <person name="Dong C."/>
            <person name="Wang J."/>
            <person name="Liao Y."/>
            <person name="Shao Z."/>
        </authorList>
    </citation>
    <scope>NUCLEOTIDE SEQUENCE [LARGE SCALE GENOMIC DNA]</scope>
    <source>
        <strain evidence="5 6">VP2</strain>
    </source>
</reference>
<feature type="chain" id="PRO_5001572912" description="Dienelactone hydrolase domain-containing protein" evidence="3">
    <location>
        <begin position="23"/>
        <end position="301"/>
    </location>
</feature>
<evidence type="ECO:0000259" key="4">
    <source>
        <dbReference type="Pfam" id="PF01738"/>
    </source>
</evidence>
<feature type="domain" description="Dienelactone hydrolase" evidence="4">
    <location>
        <begin position="84"/>
        <end position="284"/>
    </location>
</feature>
<evidence type="ECO:0000256" key="1">
    <source>
        <dbReference type="ARBA" id="ARBA00022801"/>
    </source>
</evidence>
<keyword evidence="3" id="KW-0732">Signal</keyword>
<dbReference type="RefSeq" id="WP_035579534.1">
    <property type="nucleotide sequence ID" value="NZ_ARYJ01000003.1"/>
</dbReference>
<feature type="region of interest" description="Disordered" evidence="2">
    <location>
        <begin position="25"/>
        <end position="47"/>
    </location>
</feature>
<dbReference type="InterPro" id="IPR050300">
    <property type="entry name" value="GDXG_lipolytic_enzyme"/>
</dbReference>
<dbReference type="EMBL" id="ARYJ01000003">
    <property type="protein sequence ID" value="KCZ89828.1"/>
    <property type="molecule type" value="Genomic_DNA"/>
</dbReference>
<gene>
    <name evidence="5" type="ORF">HJA_06237</name>
</gene>
<sequence length="301" mass="32742">MKAWTHILMIAAVVAVSSACHAASQEVPETPAGRELPSPPVPAQAPDTASLPLLQNVEDKAQWEDFLDQLTVRNTTRPELYPVLPEPEKANGKAVIVVPGGGYYFVAVENEGFPVAQRLADEGYAAFVLNYRTRSTPADPEEFLTLMAQQFAGMGKRELPAYPPAIEDLQRAMTFVSRHCPDYGCTTGEVNLIGFSAGGLSVIKALEAPPADLEISSAALLYPPMMRPIHAAVTPPLFVAIASNDPLFQQGGFTLPENWYGQTGRLEFHLYQGGGHGFGTLRKGSTAEDWLDQYVSWLSRR</sequence>
<dbReference type="PROSITE" id="PS51257">
    <property type="entry name" value="PROKAR_LIPOPROTEIN"/>
    <property type="match status" value="1"/>
</dbReference>
<name>A0A059FH45_9PROT</name>